<sequence>MLVSEMEKKPEQTISRATAQICAHKGKASKRMCAPVARGVAMSCHYSRGDPSFRQRGAVVREGRECNGVQGICAGRG</sequence>
<keyword evidence="2" id="KW-1185">Reference proteome</keyword>
<gene>
    <name evidence="1" type="ORF">AT302_05160</name>
</gene>
<evidence type="ECO:0000313" key="2">
    <source>
        <dbReference type="Proteomes" id="UP000060277"/>
    </source>
</evidence>
<proteinExistence type="predicted"/>
<evidence type="ECO:0000313" key="1">
    <source>
        <dbReference type="EMBL" id="ALS59238.1"/>
    </source>
</evidence>
<organism evidence="1 2">
    <name type="scientific">Pandoraea norimbergensis</name>
    <dbReference type="NCBI Taxonomy" id="93219"/>
    <lineage>
        <taxon>Bacteria</taxon>
        <taxon>Pseudomonadati</taxon>
        <taxon>Pseudomonadota</taxon>
        <taxon>Betaproteobacteria</taxon>
        <taxon>Burkholderiales</taxon>
        <taxon>Burkholderiaceae</taxon>
        <taxon>Pandoraea</taxon>
    </lineage>
</organism>
<reference evidence="2" key="1">
    <citation type="submission" date="2015-12" db="EMBL/GenBank/DDBJ databases">
        <title>Complete genome sequence of Pandoraea norimbergensis DSM 11628.</title>
        <authorList>
            <person name="Ee R."/>
            <person name="Lim Y.-L."/>
            <person name="Yong D."/>
            <person name="Yin W.-F."/>
            <person name="Chan K.-G."/>
        </authorList>
    </citation>
    <scope>NUCLEOTIDE SEQUENCE [LARGE SCALE GENOMIC DNA]</scope>
    <source>
        <strain evidence="2">DSM 11628</strain>
    </source>
</reference>
<dbReference type="EMBL" id="CP013480">
    <property type="protein sequence ID" value="ALS59238.1"/>
    <property type="molecule type" value="Genomic_DNA"/>
</dbReference>
<accession>A0ABN4JE80</accession>
<protein>
    <submittedName>
        <fullName evidence="1">Uncharacterized protein</fullName>
    </submittedName>
</protein>
<dbReference type="Proteomes" id="UP000060277">
    <property type="component" value="Chromosome"/>
</dbReference>
<name>A0ABN4JE80_9BURK</name>